<dbReference type="InterPro" id="IPR038666">
    <property type="entry name" value="SSP1_head-tail_sf"/>
</dbReference>
<dbReference type="AlphaFoldDB" id="A0A2Z4IM22"/>
<evidence type="ECO:0000313" key="1">
    <source>
        <dbReference type="EMBL" id="AWW32171.1"/>
    </source>
</evidence>
<name>A0A2Z4IM22_9BACT</name>
<reference evidence="1 2" key="1">
    <citation type="submission" date="2018-06" db="EMBL/GenBank/DDBJ databases">
        <title>Echinicola strongylocentroti sp. nov., isolated from a sea urchin Strongylocentrotus intermedius.</title>
        <authorList>
            <person name="Bae S.S."/>
        </authorList>
    </citation>
    <scope>NUCLEOTIDE SEQUENCE [LARGE SCALE GENOMIC DNA]</scope>
    <source>
        <strain evidence="1 2">MEBiC08714</strain>
    </source>
</reference>
<dbReference type="EMBL" id="CP030041">
    <property type="protein sequence ID" value="AWW32171.1"/>
    <property type="molecule type" value="Genomic_DNA"/>
</dbReference>
<sequence length="105" mass="12207">MAFDKFIEFSQPVTVKSASGMETTTFQKLDIPSYGELVTKPGGEKNEGKQLVASRQDTFRIRYRADINETFIMEVLGTKYDIYWIEPENRRAYIQITATRKDNDR</sequence>
<accession>A0A2Z4IM22</accession>
<dbReference type="Proteomes" id="UP000248688">
    <property type="component" value="Chromosome"/>
</dbReference>
<dbReference type="Gene3D" id="2.40.10.270">
    <property type="entry name" value="Bacteriophage SPP1 head-tail adaptor protein"/>
    <property type="match status" value="1"/>
</dbReference>
<evidence type="ECO:0000313" key="2">
    <source>
        <dbReference type="Proteomes" id="UP000248688"/>
    </source>
</evidence>
<gene>
    <name evidence="1" type="ORF">DN752_19620</name>
</gene>
<protein>
    <recommendedName>
        <fullName evidence="3">Head-tail adaptor protein</fullName>
    </recommendedName>
</protein>
<dbReference type="Pfam" id="PF05521">
    <property type="entry name" value="Phage_HCP"/>
    <property type="match status" value="1"/>
</dbReference>
<dbReference type="RefSeq" id="WP_112785544.1">
    <property type="nucleotide sequence ID" value="NZ_CP030041.1"/>
</dbReference>
<proteinExistence type="predicted"/>
<dbReference type="KEGG" id="est:DN752_19620"/>
<keyword evidence="2" id="KW-1185">Reference proteome</keyword>
<organism evidence="1 2">
    <name type="scientific">Echinicola strongylocentroti</name>
    <dbReference type="NCBI Taxonomy" id="1795355"/>
    <lineage>
        <taxon>Bacteria</taxon>
        <taxon>Pseudomonadati</taxon>
        <taxon>Bacteroidota</taxon>
        <taxon>Cytophagia</taxon>
        <taxon>Cytophagales</taxon>
        <taxon>Cyclobacteriaceae</taxon>
        <taxon>Echinicola</taxon>
    </lineage>
</organism>
<evidence type="ECO:0008006" key="3">
    <source>
        <dbReference type="Google" id="ProtNLM"/>
    </source>
</evidence>
<dbReference type="InterPro" id="IPR008767">
    <property type="entry name" value="Phage_SPP1_head-tail_adaptor"/>
</dbReference>
<dbReference type="OrthoDB" id="7998779at2"/>